<proteinExistence type="inferred from homology"/>
<keyword evidence="5 6" id="KW-0472">Membrane</keyword>
<comment type="subcellular location">
    <subcellularLocation>
        <location evidence="1">Membrane</location>
        <topology evidence="1">Multi-pass membrane protein</topology>
    </subcellularLocation>
</comment>
<dbReference type="InterPro" id="IPR016636">
    <property type="entry name" value="3-oxo-5-alpha-steroid_4-DH"/>
</dbReference>
<dbReference type="GO" id="GO:0008202">
    <property type="term" value="P:steroid metabolic process"/>
    <property type="evidence" value="ECO:0007669"/>
    <property type="project" value="InterPro"/>
</dbReference>
<keyword evidence="3 6" id="KW-0812">Transmembrane</keyword>
<dbReference type="STRING" id="253628.A0A0D1XR83"/>
<feature type="transmembrane region" description="Helical" evidence="6">
    <location>
        <begin position="55"/>
        <end position="73"/>
    </location>
</feature>
<gene>
    <name evidence="8" type="ORF">PV09_03750</name>
</gene>
<sequence>MVLIPDVLPPSLQTWTVAVVVWNLFPVFTGAQWLTDWYPMGKTSIDSRFNIPGKIAWFTMEAPGFITLLYIMFNLPDQLGLDWRSLPTYNWLMAGLFVLHYLNRAVLYPLVLQPSISPIHPFVWCMALSFQLFNATCIGGWLAGYGPTTDADWSGALPRVTIGSVVFFAGLIGNIWHDDELRELRRESMRRQKAELEKKAKEEGKPVEQVRVDKVYLLPENGLFAYILYPHYLCEWIEWAGFWIIGGLHCAPARCFFVNEITTMTPRALQGWHWYVKKFGADKVGSRKAILPGLL</sequence>
<feature type="transmembrane region" description="Helical" evidence="6">
    <location>
        <begin position="156"/>
        <end position="176"/>
    </location>
</feature>
<keyword evidence="4 6" id="KW-1133">Transmembrane helix</keyword>
<keyword evidence="9" id="KW-1185">Reference proteome</keyword>
<dbReference type="PANTHER" id="PTHR10556:SF43">
    <property type="entry name" value="STEROID 5-ALPHA-REDUCTASE DET2"/>
    <property type="match status" value="1"/>
</dbReference>
<feature type="transmembrane region" description="Helical" evidence="6">
    <location>
        <begin position="122"/>
        <end position="144"/>
    </location>
</feature>
<evidence type="ECO:0000256" key="6">
    <source>
        <dbReference type="SAM" id="Phobius"/>
    </source>
</evidence>
<dbReference type="PIRSF" id="PIRSF015596">
    <property type="entry name" value="5_alpha-SR2"/>
    <property type="match status" value="1"/>
</dbReference>
<dbReference type="InParanoid" id="A0A0D1XR83"/>
<dbReference type="InterPro" id="IPR001104">
    <property type="entry name" value="3-oxo-5_a-steroid_4-DH_C"/>
</dbReference>
<evidence type="ECO:0000256" key="2">
    <source>
        <dbReference type="ARBA" id="ARBA00007742"/>
    </source>
</evidence>
<protein>
    <recommendedName>
        <fullName evidence="7">3-oxo-5-alpha-steroid 4-dehydrogenase C-terminal domain-containing protein</fullName>
    </recommendedName>
</protein>
<evidence type="ECO:0000313" key="9">
    <source>
        <dbReference type="Proteomes" id="UP000053259"/>
    </source>
</evidence>
<feature type="domain" description="3-oxo-5-alpha-steroid 4-dehydrogenase C-terminal" evidence="7">
    <location>
        <begin position="214"/>
        <end position="294"/>
    </location>
</feature>
<dbReference type="VEuPathDB" id="FungiDB:PV09_03750"/>
<organism evidence="8 9">
    <name type="scientific">Verruconis gallopava</name>
    <dbReference type="NCBI Taxonomy" id="253628"/>
    <lineage>
        <taxon>Eukaryota</taxon>
        <taxon>Fungi</taxon>
        <taxon>Dikarya</taxon>
        <taxon>Ascomycota</taxon>
        <taxon>Pezizomycotina</taxon>
        <taxon>Dothideomycetes</taxon>
        <taxon>Pleosporomycetidae</taxon>
        <taxon>Venturiales</taxon>
        <taxon>Sympoventuriaceae</taxon>
        <taxon>Verruconis</taxon>
    </lineage>
</organism>
<dbReference type="PROSITE" id="PS50244">
    <property type="entry name" value="S5A_REDUCTASE"/>
    <property type="match status" value="1"/>
</dbReference>
<reference evidence="8 9" key="1">
    <citation type="submission" date="2015-01" db="EMBL/GenBank/DDBJ databases">
        <title>The Genome Sequence of Ochroconis gallopava CBS43764.</title>
        <authorList>
            <consortium name="The Broad Institute Genomics Platform"/>
            <person name="Cuomo C."/>
            <person name="de Hoog S."/>
            <person name="Gorbushina A."/>
            <person name="Stielow B."/>
            <person name="Teixiera M."/>
            <person name="Abouelleil A."/>
            <person name="Chapman S.B."/>
            <person name="Priest M."/>
            <person name="Young S.K."/>
            <person name="Wortman J."/>
            <person name="Nusbaum C."/>
            <person name="Birren B."/>
        </authorList>
    </citation>
    <scope>NUCLEOTIDE SEQUENCE [LARGE SCALE GENOMIC DNA]</scope>
    <source>
        <strain evidence="8 9">CBS 43764</strain>
    </source>
</reference>
<dbReference type="GeneID" id="27311723"/>
<evidence type="ECO:0000313" key="8">
    <source>
        <dbReference type="EMBL" id="KIW05206.1"/>
    </source>
</evidence>
<accession>A0A0D1XR83</accession>
<dbReference type="RefSeq" id="XP_016215075.1">
    <property type="nucleotide sequence ID" value="XM_016356986.1"/>
</dbReference>
<evidence type="ECO:0000256" key="3">
    <source>
        <dbReference type="ARBA" id="ARBA00022692"/>
    </source>
</evidence>
<dbReference type="Proteomes" id="UP000053259">
    <property type="component" value="Unassembled WGS sequence"/>
</dbReference>
<dbReference type="EMBL" id="KN847538">
    <property type="protein sequence ID" value="KIW05206.1"/>
    <property type="molecule type" value="Genomic_DNA"/>
</dbReference>
<evidence type="ECO:0000256" key="4">
    <source>
        <dbReference type="ARBA" id="ARBA00022989"/>
    </source>
</evidence>
<dbReference type="InterPro" id="IPR039357">
    <property type="entry name" value="SRD5A/TECR"/>
</dbReference>
<name>A0A0D1XR83_9PEZI</name>
<evidence type="ECO:0000256" key="1">
    <source>
        <dbReference type="ARBA" id="ARBA00004141"/>
    </source>
</evidence>
<dbReference type="Pfam" id="PF02544">
    <property type="entry name" value="Steroid_dh"/>
    <property type="match status" value="1"/>
</dbReference>
<dbReference type="AlphaFoldDB" id="A0A0D1XR83"/>
<evidence type="ECO:0000259" key="7">
    <source>
        <dbReference type="Pfam" id="PF02544"/>
    </source>
</evidence>
<feature type="transmembrane region" description="Helical" evidence="6">
    <location>
        <begin position="88"/>
        <end position="110"/>
    </location>
</feature>
<comment type="similarity">
    <text evidence="2">Belongs to the steroid 5-alpha reductase family.</text>
</comment>
<dbReference type="OrthoDB" id="5788137at2759"/>
<dbReference type="PANTHER" id="PTHR10556">
    <property type="entry name" value="3-OXO-5-ALPHA-STEROID 4-DEHYDROGENASE"/>
    <property type="match status" value="1"/>
</dbReference>
<evidence type="ECO:0000256" key="5">
    <source>
        <dbReference type="ARBA" id="ARBA00023136"/>
    </source>
</evidence>
<dbReference type="GO" id="GO:0003865">
    <property type="term" value="F:3-oxo-5-alpha-steroid 4-dehydrogenase activity"/>
    <property type="evidence" value="ECO:0007669"/>
    <property type="project" value="InterPro"/>
</dbReference>
<dbReference type="GO" id="GO:0016020">
    <property type="term" value="C:membrane"/>
    <property type="evidence" value="ECO:0007669"/>
    <property type="project" value="UniProtKB-SubCell"/>
</dbReference>
<feature type="transmembrane region" description="Helical" evidence="6">
    <location>
        <begin position="12"/>
        <end position="34"/>
    </location>
</feature>